<keyword evidence="4" id="KW-0238">DNA-binding</keyword>
<evidence type="ECO:0000259" key="7">
    <source>
        <dbReference type="PROSITE" id="PS50110"/>
    </source>
</evidence>
<proteinExistence type="predicted"/>
<dbReference type="GO" id="GO:0006355">
    <property type="term" value="P:regulation of DNA-templated transcription"/>
    <property type="evidence" value="ECO:0007669"/>
    <property type="project" value="TreeGrafter"/>
</dbReference>
<dbReference type="SUPFAM" id="SSF52172">
    <property type="entry name" value="CheY-like"/>
    <property type="match status" value="1"/>
</dbReference>
<keyword evidence="3" id="KW-0805">Transcription regulation</keyword>
<feature type="modified residue" description="4-aspartylphosphate" evidence="6">
    <location>
        <position position="60"/>
    </location>
</feature>
<keyword evidence="2" id="KW-0902">Two-component regulatory system</keyword>
<dbReference type="SMART" id="SM00448">
    <property type="entry name" value="REC"/>
    <property type="match status" value="1"/>
</dbReference>
<sequence length="128" mass="14885">MLIIDLSVLKRVLVVDDDPDVLEVFQEVLETEHYKVYPLLSPRYIFKTIKDFRPDLIILDIMLNGMDGRAVFKELRLNAETAGIPIIMASARYDENYIISQKYHPDDYLEKPFNITDLLRKVGALIEN</sequence>
<evidence type="ECO:0000256" key="5">
    <source>
        <dbReference type="ARBA" id="ARBA00023163"/>
    </source>
</evidence>
<evidence type="ECO:0000256" key="3">
    <source>
        <dbReference type="ARBA" id="ARBA00023015"/>
    </source>
</evidence>
<dbReference type="Pfam" id="PF00072">
    <property type="entry name" value="Response_reg"/>
    <property type="match status" value="1"/>
</dbReference>
<dbReference type="GO" id="GO:0000156">
    <property type="term" value="F:phosphorelay response regulator activity"/>
    <property type="evidence" value="ECO:0007669"/>
    <property type="project" value="TreeGrafter"/>
</dbReference>
<dbReference type="InterPro" id="IPR039420">
    <property type="entry name" value="WalR-like"/>
</dbReference>
<evidence type="ECO:0000313" key="8">
    <source>
        <dbReference type="EMBL" id="XBO49318.1"/>
    </source>
</evidence>
<evidence type="ECO:0000256" key="6">
    <source>
        <dbReference type="PROSITE-ProRule" id="PRU00169"/>
    </source>
</evidence>
<accession>A0AAU7K9D2</accession>
<dbReference type="GO" id="GO:0005829">
    <property type="term" value="C:cytosol"/>
    <property type="evidence" value="ECO:0007669"/>
    <property type="project" value="TreeGrafter"/>
</dbReference>
<dbReference type="RefSeq" id="WP_406826641.1">
    <property type="nucleotide sequence ID" value="NZ_CP157485.1"/>
</dbReference>
<name>A0AAU7K9D2_9SPHI</name>
<dbReference type="PANTHER" id="PTHR48111">
    <property type="entry name" value="REGULATOR OF RPOS"/>
    <property type="match status" value="1"/>
</dbReference>
<keyword evidence="1 6" id="KW-0597">Phosphoprotein</keyword>
<dbReference type="EMBL" id="CP157485">
    <property type="protein sequence ID" value="XBO49318.1"/>
    <property type="molecule type" value="Genomic_DNA"/>
</dbReference>
<evidence type="ECO:0000256" key="2">
    <source>
        <dbReference type="ARBA" id="ARBA00023012"/>
    </source>
</evidence>
<dbReference type="InterPro" id="IPR001789">
    <property type="entry name" value="Sig_transdc_resp-reg_receiver"/>
</dbReference>
<gene>
    <name evidence="8" type="ORF">ABEG20_06855</name>
</gene>
<feature type="domain" description="Response regulatory" evidence="7">
    <location>
        <begin position="11"/>
        <end position="126"/>
    </location>
</feature>
<dbReference type="PROSITE" id="PS50110">
    <property type="entry name" value="RESPONSE_REGULATORY"/>
    <property type="match status" value="1"/>
</dbReference>
<dbReference type="InterPro" id="IPR011006">
    <property type="entry name" value="CheY-like_superfamily"/>
</dbReference>
<protein>
    <submittedName>
        <fullName evidence="8">Response regulator</fullName>
    </submittedName>
</protein>
<dbReference type="GO" id="GO:0000976">
    <property type="term" value="F:transcription cis-regulatory region binding"/>
    <property type="evidence" value="ECO:0007669"/>
    <property type="project" value="TreeGrafter"/>
</dbReference>
<dbReference type="AlphaFoldDB" id="A0AAU7K9D2"/>
<reference evidence="8" key="1">
    <citation type="submission" date="2024-05" db="EMBL/GenBank/DDBJ databases">
        <authorList>
            <person name="Kim S."/>
            <person name="Heo J."/>
            <person name="Choi H."/>
            <person name="Choi Y."/>
            <person name="Kwon S.-W."/>
            <person name="Kim Y."/>
        </authorList>
    </citation>
    <scope>NUCLEOTIDE SEQUENCE</scope>
    <source>
        <strain evidence="8">KACC 23697</strain>
    </source>
</reference>
<dbReference type="Gene3D" id="3.40.50.2300">
    <property type="match status" value="1"/>
</dbReference>
<evidence type="ECO:0000256" key="4">
    <source>
        <dbReference type="ARBA" id="ARBA00023125"/>
    </source>
</evidence>
<organism evidence="8">
    <name type="scientific">Pedobacter sp. KACC 23697</name>
    <dbReference type="NCBI Taxonomy" id="3149230"/>
    <lineage>
        <taxon>Bacteria</taxon>
        <taxon>Pseudomonadati</taxon>
        <taxon>Bacteroidota</taxon>
        <taxon>Sphingobacteriia</taxon>
        <taxon>Sphingobacteriales</taxon>
        <taxon>Sphingobacteriaceae</taxon>
        <taxon>Pedobacter</taxon>
    </lineage>
</organism>
<evidence type="ECO:0000256" key="1">
    <source>
        <dbReference type="ARBA" id="ARBA00022553"/>
    </source>
</evidence>
<dbReference type="PANTHER" id="PTHR48111:SF1">
    <property type="entry name" value="TWO-COMPONENT RESPONSE REGULATOR ORR33"/>
    <property type="match status" value="1"/>
</dbReference>
<dbReference type="GO" id="GO:0032993">
    <property type="term" value="C:protein-DNA complex"/>
    <property type="evidence" value="ECO:0007669"/>
    <property type="project" value="TreeGrafter"/>
</dbReference>
<keyword evidence="5" id="KW-0804">Transcription</keyword>